<dbReference type="NCBIfam" id="NF004035">
    <property type="entry name" value="PRK05506.1"/>
    <property type="match status" value="1"/>
</dbReference>
<dbReference type="InterPro" id="IPR059117">
    <property type="entry name" value="APS_kinase_dom"/>
</dbReference>
<dbReference type="UniPathway" id="UPA00140">
    <property type="reaction ID" value="UER00204"/>
</dbReference>
<feature type="binding site" evidence="15">
    <location>
        <begin position="110"/>
        <end position="114"/>
    </location>
    <ligand>
        <name>GTP</name>
        <dbReference type="ChEBI" id="CHEBI:37565"/>
    </ligand>
</feature>
<dbReference type="EMBL" id="NIDE01000001">
    <property type="protein sequence ID" value="OWK46911.1"/>
    <property type="molecule type" value="Genomic_DNA"/>
</dbReference>
<organism evidence="17 18">
    <name type="scientific">Fimbriiglobus ruber</name>
    <dbReference type="NCBI Taxonomy" id="1908690"/>
    <lineage>
        <taxon>Bacteria</taxon>
        <taxon>Pseudomonadati</taxon>
        <taxon>Planctomycetota</taxon>
        <taxon>Planctomycetia</taxon>
        <taxon>Gemmatales</taxon>
        <taxon>Gemmataceae</taxon>
        <taxon>Fimbriiglobus</taxon>
    </lineage>
</organism>
<dbReference type="PROSITE" id="PS51722">
    <property type="entry name" value="G_TR_2"/>
    <property type="match status" value="1"/>
</dbReference>
<keyword evidence="10 15" id="KW-0342">GTP-binding</keyword>
<keyword evidence="7 15" id="KW-0548">Nucleotidyltransferase</keyword>
<evidence type="ECO:0000256" key="10">
    <source>
        <dbReference type="ARBA" id="ARBA00023134"/>
    </source>
</evidence>
<comment type="caution">
    <text evidence="17">The sequence shown here is derived from an EMBL/GenBank/DDBJ whole genome shotgun (WGS) entry which is preliminary data.</text>
</comment>
<dbReference type="Gene3D" id="3.40.50.300">
    <property type="entry name" value="P-loop containing nucleotide triphosphate hydrolases"/>
    <property type="match status" value="2"/>
</dbReference>
<feature type="binding site" evidence="15">
    <location>
        <begin position="167"/>
        <end position="170"/>
    </location>
    <ligand>
        <name>GTP</name>
        <dbReference type="ChEBI" id="CHEBI:37565"/>
    </ligand>
</feature>
<dbReference type="PRINTS" id="PR00315">
    <property type="entry name" value="ELONGATNFCT"/>
</dbReference>
<comment type="function">
    <text evidence="2">APS kinase catalyzes the synthesis of activated sulfate.</text>
</comment>
<keyword evidence="8 15" id="KW-0547">Nucleotide-binding</keyword>
<evidence type="ECO:0000256" key="11">
    <source>
        <dbReference type="ARBA" id="ARBA00023268"/>
    </source>
</evidence>
<sequence>MQAVDLSREDIHTYLARHQKKELLRFLTCGSVDDGKSTLIGRLLHDTKTIYEDQLAAVKRDSAKVGTTGAGEIDLALLTDGLKAEREQGITIDVAYRYFSTDRRKFIIADTPGHEQYTRNMATGASTCQLAIILIDARPGHGVMTQTRRHSFIVSLLGIRHVVVAINKMDHKDVGFSREVFERIKADYTGFVAKLDLGDITFIPMSALKGDNVASKSDKMPWYSGPSLLDHLETVHIASDRNLTDLRFPVQYVIRPNLDFRGFAGTVASGTVRKGDEVMVLPSGKRSRVKSIVTYDGELDEAFAPQAVTVTLTDEVDVSRGDMLVRPDNPPHVGSQIEAMVVWMAEQPLVPGRAYTLKQTTRQVAAEVASFRYGVDVNTLEHRAIARLGLNEVGHVQLSLTQALAFDPYRTNAATGAFILIDRLTNTTVGAGMILEVGSGRAQGDVWATEPATVRLKLRESEVAPAEREQRYGQVPVTVLLVGLTGSGKSRIAYALERRLWDEGRAVTVLYGQNMRQGLNRDLGFTADDRSENLRRSAEVAKLLNDAGVITVAAFVAPHDAVREKAKQLIGRDRVLEVYCTAPMEVLRARDQSGAYRLADEGKIAQMPGVTAAFEEPKAPDLVLQTDQIGVDECVRRIIELMKSRGYLR</sequence>
<dbReference type="CDD" id="cd04166">
    <property type="entry name" value="CysN_ATPS"/>
    <property type="match status" value="1"/>
</dbReference>
<dbReference type="GO" id="GO:0005525">
    <property type="term" value="F:GTP binding"/>
    <property type="evidence" value="ECO:0007669"/>
    <property type="project" value="UniProtKB-UniRule"/>
</dbReference>
<dbReference type="CDD" id="cd03695">
    <property type="entry name" value="CysN_NodQ_II"/>
    <property type="match status" value="1"/>
</dbReference>
<dbReference type="SUPFAM" id="SSF52540">
    <property type="entry name" value="P-loop containing nucleoside triphosphate hydrolases"/>
    <property type="match status" value="2"/>
</dbReference>
<evidence type="ECO:0000256" key="1">
    <source>
        <dbReference type="ARBA" id="ARBA00001823"/>
    </source>
</evidence>
<dbReference type="InterPro" id="IPR041757">
    <property type="entry name" value="CysN_GTP-bd"/>
</dbReference>
<evidence type="ECO:0000313" key="17">
    <source>
        <dbReference type="EMBL" id="OWK46911.1"/>
    </source>
</evidence>
<dbReference type="CDD" id="cd04095">
    <property type="entry name" value="CysN_NoDQ_III"/>
    <property type="match status" value="1"/>
</dbReference>
<evidence type="ECO:0000256" key="5">
    <source>
        <dbReference type="ARBA" id="ARBA00007237"/>
    </source>
</evidence>
<dbReference type="InterPro" id="IPR004161">
    <property type="entry name" value="EFTu-like_2"/>
</dbReference>
<dbReference type="InterPro" id="IPR027417">
    <property type="entry name" value="P-loop_NTPase"/>
</dbReference>
<comment type="subunit">
    <text evidence="14">Heterodimer composed of CysD, the smaller subunit, and CysNC.</text>
</comment>
<dbReference type="GO" id="GO:0005524">
    <property type="term" value="F:ATP binding"/>
    <property type="evidence" value="ECO:0007669"/>
    <property type="project" value="UniProtKB-KW"/>
</dbReference>
<dbReference type="InterPro" id="IPR044139">
    <property type="entry name" value="CysN_NoDQ_III"/>
</dbReference>
<comment type="catalytic activity">
    <reaction evidence="1">
        <text>adenosine 5'-phosphosulfate + ATP = 3'-phosphoadenylyl sulfate + ADP + H(+)</text>
        <dbReference type="Rhea" id="RHEA:24152"/>
        <dbReference type="ChEBI" id="CHEBI:15378"/>
        <dbReference type="ChEBI" id="CHEBI:30616"/>
        <dbReference type="ChEBI" id="CHEBI:58243"/>
        <dbReference type="ChEBI" id="CHEBI:58339"/>
        <dbReference type="ChEBI" id="CHEBI:456216"/>
        <dbReference type="EC" id="2.7.1.25"/>
    </reaction>
</comment>
<dbReference type="InterPro" id="IPR002891">
    <property type="entry name" value="APS"/>
</dbReference>
<evidence type="ECO:0000256" key="3">
    <source>
        <dbReference type="ARBA" id="ARBA00005048"/>
    </source>
</evidence>
<proteinExistence type="inferred from homology"/>
<dbReference type="InterPro" id="IPR011779">
    <property type="entry name" value="SO4_adenylTrfase_lsu"/>
</dbReference>
<accession>A0A225DZY7</accession>
<evidence type="ECO:0000259" key="16">
    <source>
        <dbReference type="PROSITE" id="PS51722"/>
    </source>
</evidence>
<reference evidence="18" key="1">
    <citation type="submission" date="2017-06" db="EMBL/GenBank/DDBJ databases">
        <title>Genome analysis of Fimbriiglobus ruber SP5, the first member of the order Planctomycetales with confirmed chitinolytic capability.</title>
        <authorList>
            <person name="Ravin N.V."/>
            <person name="Rakitin A.L."/>
            <person name="Ivanova A.A."/>
            <person name="Beletsky A.V."/>
            <person name="Kulichevskaya I.S."/>
            <person name="Mardanov A.V."/>
            <person name="Dedysh S.N."/>
        </authorList>
    </citation>
    <scope>NUCLEOTIDE SEQUENCE [LARGE SCALE GENOMIC DNA]</scope>
    <source>
        <strain evidence="18">SP5</strain>
    </source>
</reference>
<evidence type="ECO:0000256" key="2">
    <source>
        <dbReference type="ARBA" id="ARBA00002357"/>
    </source>
</evidence>
<dbReference type="EC" id="2.7.7.4" evidence="15"/>
<dbReference type="RefSeq" id="WP_088252076.1">
    <property type="nucleotide sequence ID" value="NZ_NIDE01000001.1"/>
</dbReference>
<dbReference type="InterPro" id="IPR009000">
    <property type="entry name" value="Transl_B-barrel_sf"/>
</dbReference>
<evidence type="ECO:0000256" key="15">
    <source>
        <dbReference type="HAMAP-Rule" id="MF_00062"/>
    </source>
</evidence>
<dbReference type="SUPFAM" id="SSF50447">
    <property type="entry name" value="Translation proteins"/>
    <property type="match status" value="1"/>
</dbReference>
<protein>
    <recommendedName>
        <fullName evidence="15">Sulfate adenylyltransferase subunit 1</fullName>
        <ecNumber evidence="15">2.7.7.4</ecNumber>
    </recommendedName>
    <alternativeName>
        <fullName evidence="15">ATP-sulfurylase large subunit</fullName>
    </alternativeName>
    <alternativeName>
        <fullName evidence="15">Sulfate adenylate transferase</fullName>
        <shortName evidence="15">SAT</shortName>
    </alternativeName>
</protein>
<evidence type="ECO:0000256" key="14">
    <source>
        <dbReference type="ARBA" id="ARBA00062688"/>
    </source>
</evidence>
<dbReference type="InterPro" id="IPR044138">
    <property type="entry name" value="CysN_II"/>
</dbReference>
<comment type="similarity">
    <text evidence="15">Belongs to the TRAFAC class translation factor GTPase superfamily. Classic translation factor GTPase family. CysN/NodQ subfamily.</text>
</comment>
<dbReference type="InterPro" id="IPR054696">
    <property type="entry name" value="GTP-eEF1A_C"/>
</dbReference>
<dbReference type="GO" id="GO:0000103">
    <property type="term" value="P:sulfate assimilation"/>
    <property type="evidence" value="ECO:0007669"/>
    <property type="project" value="UniProtKB-UniRule"/>
</dbReference>
<dbReference type="GO" id="GO:0004781">
    <property type="term" value="F:sulfate adenylyltransferase (ATP) activity"/>
    <property type="evidence" value="ECO:0007669"/>
    <property type="project" value="UniProtKB-UniRule"/>
</dbReference>
<keyword evidence="18" id="KW-1185">Reference proteome</keyword>
<dbReference type="FunFam" id="3.40.50.300:FF:000119">
    <property type="entry name" value="Sulfate adenylyltransferase subunit 1"/>
    <property type="match status" value="1"/>
</dbReference>
<name>A0A225DZY7_9BACT</name>
<evidence type="ECO:0000256" key="9">
    <source>
        <dbReference type="ARBA" id="ARBA00022840"/>
    </source>
</evidence>
<evidence type="ECO:0000313" key="18">
    <source>
        <dbReference type="Proteomes" id="UP000214646"/>
    </source>
</evidence>
<evidence type="ECO:0000256" key="6">
    <source>
        <dbReference type="ARBA" id="ARBA00022679"/>
    </source>
</evidence>
<comment type="similarity">
    <text evidence="4">In the C-terminal section; belongs to the APS kinase family.</text>
</comment>
<dbReference type="NCBIfam" id="NF003478">
    <property type="entry name" value="PRK05124.1"/>
    <property type="match status" value="1"/>
</dbReference>
<keyword evidence="11" id="KW-0511">Multifunctional enzyme</keyword>
<evidence type="ECO:0000256" key="7">
    <source>
        <dbReference type="ARBA" id="ARBA00022695"/>
    </source>
</evidence>
<evidence type="ECO:0000256" key="4">
    <source>
        <dbReference type="ARBA" id="ARBA00005438"/>
    </source>
</evidence>
<dbReference type="GO" id="GO:0003924">
    <property type="term" value="F:GTPase activity"/>
    <property type="evidence" value="ECO:0007669"/>
    <property type="project" value="InterPro"/>
</dbReference>
<feature type="domain" description="Tr-type G" evidence="16">
    <location>
        <begin position="21"/>
        <end position="241"/>
    </location>
</feature>
<dbReference type="Pfam" id="PF22594">
    <property type="entry name" value="GTP-eEF1A_C"/>
    <property type="match status" value="1"/>
</dbReference>
<dbReference type="Pfam" id="PF00009">
    <property type="entry name" value="GTP_EFTU"/>
    <property type="match status" value="1"/>
</dbReference>
<feature type="binding site" evidence="15">
    <location>
        <begin position="30"/>
        <end position="37"/>
    </location>
    <ligand>
        <name>GTP</name>
        <dbReference type="ChEBI" id="CHEBI:37565"/>
    </ligand>
</feature>
<evidence type="ECO:0000256" key="12">
    <source>
        <dbReference type="ARBA" id="ARBA00049370"/>
    </source>
</evidence>
<gene>
    <name evidence="15" type="primary">cysN</name>
    <name evidence="17" type="ORF">FRUB_00610</name>
</gene>
<dbReference type="NCBIfam" id="TIGR00455">
    <property type="entry name" value="apsK"/>
    <property type="match status" value="1"/>
</dbReference>
<dbReference type="CDD" id="cd02027">
    <property type="entry name" value="APSK"/>
    <property type="match status" value="1"/>
</dbReference>
<dbReference type="Pfam" id="PF03144">
    <property type="entry name" value="GTP_EFTU_D2"/>
    <property type="match status" value="1"/>
</dbReference>
<comment type="catalytic activity">
    <reaction evidence="12 15">
        <text>sulfate + ATP + H(+) = adenosine 5'-phosphosulfate + diphosphate</text>
        <dbReference type="Rhea" id="RHEA:18133"/>
        <dbReference type="ChEBI" id="CHEBI:15378"/>
        <dbReference type="ChEBI" id="CHEBI:16189"/>
        <dbReference type="ChEBI" id="CHEBI:30616"/>
        <dbReference type="ChEBI" id="CHEBI:33019"/>
        <dbReference type="ChEBI" id="CHEBI:58243"/>
        <dbReference type="EC" id="2.7.7.4"/>
    </reaction>
</comment>
<comment type="pathway">
    <text evidence="3 15">Sulfur metabolism; hydrogen sulfide biosynthesis; sulfite from sulfate: step 1/3.</text>
</comment>
<dbReference type="NCBIfam" id="NF003013">
    <property type="entry name" value="PRK03846.1"/>
    <property type="match status" value="1"/>
</dbReference>
<dbReference type="FunFam" id="2.40.30.10:FF:000027">
    <property type="entry name" value="Sulfate adenylyltransferase subunit 1"/>
    <property type="match status" value="1"/>
</dbReference>
<comment type="similarity">
    <text evidence="5">In the N-terminal section; belongs to the TRAFAC class translation factor GTPase superfamily. Classic translation factor GTPase family. CysN/NodQ subfamily.</text>
</comment>
<dbReference type="GO" id="GO:0004020">
    <property type="term" value="F:adenylylsulfate kinase activity"/>
    <property type="evidence" value="ECO:0007669"/>
    <property type="project" value="InterPro"/>
</dbReference>
<evidence type="ECO:0000256" key="8">
    <source>
        <dbReference type="ARBA" id="ARBA00022741"/>
    </source>
</evidence>
<evidence type="ECO:0000256" key="13">
    <source>
        <dbReference type="ARBA" id="ARBA00055271"/>
    </source>
</evidence>
<dbReference type="HAMAP" id="MF_00062">
    <property type="entry name" value="Sulf_adenylyltr_sub1"/>
    <property type="match status" value="1"/>
</dbReference>
<dbReference type="InterPro" id="IPR050100">
    <property type="entry name" value="TRAFAC_GTPase_members"/>
</dbReference>
<keyword evidence="9 15" id="KW-0067">ATP-binding</keyword>
<comment type="function">
    <text evidence="13 15">With CysD forms the ATP sulfurylase (ATPS) that catalyzes the adenylation of sulfate producing adenosine 5'-phosphosulfate (APS) and diphosphate, the first enzymatic step in sulfur assimilation pathway. APS synthesis involves the formation of a high-energy phosphoric-sulfuric acid anhydride bond driven by GTP hydrolysis by CysN coupled to ATP hydrolysis by CysD.</text>
</comment>
<dbReference type="Pfam" id="PF01583">
    <property type="entry name" value="APS_kinase"/>
    <property type="match status" value="1"/>
</dbReference>
<dbReference type="NCBIfam" id="TIGR02034">
    <property type="entry name" value="CysN"/>
    <property type="match status" value="1"/>
</dbReference>
<dbReference type="OrthoDB" id="9804504at2"/>
<dbReference type="GO" id="GO:0070814">
    <property type="term" value="P:hydrogen sulfide biosynthetic process"/>
    <property type="evidence" value="ECO:0007669"/>
    <property type="project" value="UniProtKB-UniRule"/>
</dbReference>
<dbReference type="PROSITE" id="PS00301">
    <property type="entry name" value="G_TR_1"/>
    <property type="match status" value="1"/>
</dbReference>
<dbReference type="InterPro" id="IPR009001">
    <property type="entry name" value="Transl_elong_EF1A/Init_IF2_C"/>
</dbReference>
<dbReference type="Gene3D" id="2.40.30.10">
    <property type="entry name" value="Translation factors"/>
    <property type="match status" value="2"/>
</dbReference>
<dbReference type="Proteomes" id="UP000214646">
    <property type="component" value="Unassembled WGS sequence"/>
</dbReference>
<keyword evidence="6 15" id="KW-0808">Transferase</keyword>
<dbReference type="InterPro" id="IPR031157">
    <property type="entry name" value="G_TR_CS"/>
</dbReference>
<dbReference type="SUPFAM" id="SSF50465">
    <property type="entry name" value="EF-Tu/eEF-1alpha/eIF2-gamma C-terminal domain"/>
    <property type="match status" value="1"/>
</dbReference>
<dbReference type="InterPro" id="IPR000795">
    <property type="entry name" value="T_Tr_GTP-bd_dom"/>
</dbReference>
<dbReference type="AlphaFoldDB" id="A0A225DZY7"/>
<dbReference type="PANTHER" id="PTHR23115">
    <property type="entry name" value="TRANSLATION FACTOR"/>
    <property type="match status" value="1"/>
</dbReference>